<dbReference type="PANTHER" id="PTHR13019">
    <property type="entry name" value="GOLGI APPARATUS MEMBRANE PROTEIN TVP23"/>
    <property type="match status" value="1"/>
</dbReference>
<dbReference type="Pfam" id="PF05832">
    <property type="entry name" value="DUF846"/>
    <property type="match status" value="1"/>
</dbReference>
<evidence type="ECO:0000256" key="1">
    <source>
        <dbReference type="ARBA" id="ARBA00003246"/>
    </source>
</evidence>
<keyword evidence="6 8" id="KW-1133">Transmembrane helix</keyword>
<reference evidence="9 10" key="1">
    <citation type="submission" date="2016-10" db="EMBL/GenBank/DDBJ databases">
        <title>Proteomics and genomics reveal pathogen-plant mechanisms compatible with a hemibiotrophic lifestyle of Diplodia corticola.</title>
        <authorList>
            <person name="Fernandes I."/>
            <person name="De Jonge R."/>
            <person name="Van De Peer Y."/>
            <person name="Devreese B."/>
            <person name="Alves A."/>
            <person name="Esteves A.C."/>
        </authorList>
    </citation>
    <scope>NUCLEOTIDE SEQUENCE [LARGE SCALE GENOMIC DNA]</scope>
    <source>
        <strain evidence="9 10">CBS 112549</strain>
    </source>
</reference>
<sequence length="226" mass="25495">MESQPAPQQGELNWRLSSHPITLLSFLAFRIASPLVYILGMWFTKNFVLVFIVTIVLLAADFYYLKNIAGRRLVGLRWWNEVDTTTGDGRWVFESADPETRQISATDKRFFWLSLYVQPALWIALAIVAIIKFEFIWLTLVVIALVLTITNTLAFSRCDKFSQATNFAGNALYSGGIAKSIASNMQEPEENGGRKMYDYGIQTPSELTSDPFNVFTEPRPGHVAIA</sequence>
<dbReference type="AlphaFoldDB" id="A0A1J9RZI3"/>
<name>A0A1J9RZI3_9PEZI</name>
<dbReference type="OrthoDB" id="2151161at2759"/>
<evidence type="ECO:0000256" key="2">
    <source>
        <dbReference type="ARBA" id="ARBA00004653"/>
    </source>
</evidence>
<evidence type="ECO:0000313" key="9">
    <source>
        <dbReference type="EMBL" id="OJD32861.1"/>
    </source>
</evidence>
<organism evidence="9 10">
    <name type="scientific">Diplodia corticola</name>
    <dbReference type="NCBI Taxonomy" id="236234"/>
    <lineage>
        <taxon>Eukaryota</taxon>
        <taxon>Fungi</taxon>
        <taxon>Dikarya</taxon>
        <taxon>Ascomycota</taxon>
        <taxon>Pezizomycotina</taxon>
        <taxon>Dothideomycetes</taxon>
        <taxon>Dothideomycetes incertae sedis</taxon>
        <taxon>Botryosphaeriales</taxon>
        <taxon>Botryosphaeriaceae</taxon>
        <taxon>Diplodia</taxon>
    </lineage>
</organism>
<dbReference type="GO" id="GO:0009306">
    <property type="term" value="P:protein secretion"/>
    <property type="evidence" value="ECO:0007669"/>
    <property type="project" value="TreeGrafter"/>
</dbReference>
<proteinExistence type="inferred from homology"/>
<dbReference type="PANTHER" id="PTHR13019:SF7">
    <property type="entry name" value="GOLGI APPARATUS MEMBRANE PROTEIN TVP23"/>
    <property type="match status" value="1"/>
</dbReference>
<dbReference type="GO" id="GO:0016192">
    <property type="term" value="P:vesicle-mediated transport"/>
    <property type="evidence" value="ECO:0007669"/>
    <property type="project" value="TreeGrafter"/>
</dbReference>
<feature type="transmembrane region" description="Helical" evidence="8">
    <location>
        <begin position="46"/>
        <end position="65"/>
    </location>
</feature>
<evidence type="ECO:0000256" key="8">
    <source>
        <dbReference type="RuleBase" id="RU361206"/>
    </source>
</evidence>
<evidence type="ECO:0000256" key="7">
    <source>
        <dbReference type="ARBA" id="ARBA00023136"/>
    </source>
</evidence>
<keyword evidence="5 8" id="KW-0812">Transmembrane</keyword>
<feature type="transmembrane region" description="Helical" evidence="8">
    <location>
        <begin position="21"/>
        <end position="40"/>
    </location>
</feature>
<dbReference type="STRING" id="236234.A0A1J9RZI3"/>
<dbReference type="Proteomes" id="UP000183809">
    <property type="component" value="Unassembled WGS sequence"/>
</dbReference>
<dbReference type="GeneID" id="31015088"/>
<dbReference type="GO" id="GO:0000139">
    <property type="term" value="C:Golgi membrane"/>
    <property type="evidence" value="ECO:0007669"/>
    <property type="project" value="UniProtKB-SubCell"/>
</dbReference>
<evidence type="ECO:0000313" key="10">
    <source>
        <dbReference type="Proteomes" id="UP000183809"/>
    </source>
</evidence>
<dbReference type="RefSeq" id="XP_020129121.1">
    <property type="nucleotide sequence ID" value="XM_020274827.1"/>
</dbReference>
<comment type="caution">
    <text evidence="9">The sequence shown here is derived from an EMBL/GenBank/DDBJ whole genome shotgun (WGS) entry which is preliminary data.</text>
</comment>
<dbReference type="EMBL" id="MNUE01000035">
    <property type="protein sequence ID" value="OJD32861.1"/>
    <property type="molecule type" value="Genomic_DNA"/>
</dbReference>
<feature type="transmembrane region" description="Helical" evidence="8">
    <location>
        <begin position="136"/>
        <end position="155"/>
    </location>
</feature>
<keyword evidence="8" id="KW-0333">Golgi apparatus</keyword>
<gene>
    <name evidence="9" type="ORF">BKCO1_3500078</name>
</gene>
<evidence type="ECO:0000256" key="6">
    <source>
        <dbReference type="ARBA" id="ARBA00022989"/>
    </source>
</evidence>
<dbReference type="InterPro" id="IPR008564">
    <property type="entry name" value="TVP23-like"/>
</dbReference>
<evidence type="ECO:0000256" key="4">
    <source>
        <dbReference type="ARBA" id="ARBA00013603"/>
    </source>
</evidence>
<accession>A0A1J9RZI3</accession>
<keyword evidence="7 8" id="KW-0472">Membrane</keyword>
<evidence type="ECO:0000256" key="5">
    <source>
        <dbReference type="ARBA" id="ARBA00022692"/>
    </source>
</evidence>
<evidence type="ECO:0000256" key="3">
    <source>
        <dbReference type="ARBA" id="ARBA00005467"/>
    </source>
</evidence>
<feature type="transmembrane region" description="Helical" evidence="8">
    <location>
        <begin position="110"/>
        <end position="130"/>
    </location>
</feature>
<keyword evidence="10" id="KW-1185">Reference proteome</keyword>
<comment type="function">
    <text evidence="1 8">Golgi membrane protein involved in vesicular trafficking.</text>
</comment>
<comment type="subcellular location">
    <subcellularLocation>
        <location evidence="2 8">Golgi apparatus membrane</location>
        <topology evidence="2 8">Multi-pass membrane protein</topology>
    </subcellularLocation>
</comment>
<protein>
    <recommendedName>
        <fullName evidence="4 8">Golgi apparatus membrane protein TVP23</fullName>
    </recommendedName>
</protein>
<comment type="similarity">
    <text evidence="3 8">Belongs to the TVP23 family.</text>
</comment>